<dbReference type="Pfam" id="PF04397">
    <property type="entry name" value="LytTR"/>
    <property type="match status" value="1"/>
</dbReference>
<organism evidence="2 3">
    <name type="scientific">Cohnella lubricantis</name>
    <dbReference type="NCBI Taxonomy" id="2163172"/>
    <lineage>
        <taxon>Bacteria</taxon>
        <taxon>Bacillati</taxon>
        <taxon>Bacillota</taxon>
        <taxon>Bacilli</taxon>
        <taxon>Bacillales</taxon>
        <taxon>Paenibacillaceae</taxon>
        <taxon>Cohnella</taxon>
    </lineage>
</organism>
<dbReference type="AlphaFoldDB" id="A0A841TDC9"/>
<evidence type="ECO:0000313" key="3">
    <source>
        <dbReference type="Proteomes" id="UP000574133"/>
    </source>
</evidence>
<name>A0A841TDC9_9BACL</name>
<feature type="domain" description="HTH LytTR-type" evidence="1">
    <location>
        <begin position="18"/>
        <end position="114"/>
    </location>
</feature>
<protein>
    <submittedName>
        <fullName evidence="2">LytTR family transcriptional regulator DNA-binding domain-containing protein</fullName>
    </submittedName>
</protein>
<dbReference type="GO" id="GO:0003677">
    <property type="term" value="F:DNA binding"/>
    <property type="evidence" value="ECO:0007669"/>
    <property type="project" value="UniProtKB-KW"/>
</dbReference>
<dbReference type="EMBL" id="JACJVN010000017">
    <property type="protein sequence ID" value="MBB6676461.1"/>
    <property type="molecule type" value="Genomic_DNA"/>
</dbReference>
<dbReference type="Gene3D" id="2.40.50.1020">
    <property type="entry name" value="LytTr DNA-binding domain"/>
    <property type="match status" value="1"/>
</dbReference>
<evidence type="ECO:0000259" key="1">
    <source>
        <dbReference type="SMART" id="SM00850"/>
    </source>
</evidence>
<dbReference type="InterPro" id="IPR007492">
    <property type="entry name" value="LytTR_DNA-bd_dom"/>
</dbReference>
<keyword evidence="3" id="KW-1185">Reference proteome</keyword>
<accession>A0A841TDC9</accession>
<dbReference type="RefSeq" id="WP_185177755.1">
    <property type="nucleotide sequence ID" value="NZ_CBCSEP010000004.1"/>
</dbReference>
<keyword evidence="2" id="KW-0238">DNA-binding</keyword>
<dbReference type="Proteomes" id="UP000574133">
    <property type="component" value="Unassembled WGS sequence"/>
</dbReference>
<gene>
    <name evidence="2" type="ORF">H4Q31_03875</name>
</gene>
<comment type="caution">
    <text evidence="2">The sequence shown here is derived from an EMBL/GenBank/DDBJ whole genome shotgun (WGS) entry which is preliminary data.</text>
</comment>
<evidence type="ECO:0000313" key="2">
    <source>
        <dbReference type="EMBL" id="MBB6676461.1"/>
    </source>
</evidence>
<reference evidence="2 3" key="1">
    <citation type="submission" date="2020-08" db="EMBL/GenBank/DDBJ databases">
        <title>Cohnella phylogeny.</title>
        <authorList>
            <person name="Dunlap C."/>
        </authorList>
    </citation>
    <scope>NUCLEOTIDE SEQUENCE [LARGE SCALE GENOMIC DNA]</scope>
    <source>
        <strain evidence="2 3">DSM 103658</strain>
    </source>
</reference>
<sequence>MRLQILGLKVSGRTGDNSDFKWIDLDDVNYINLYRPSKSAEQIPVYHTSGGDFIPVLTLKDLSQALKPHGFIRMEKSTIVNRNRIKARKCSRTEIKIEFVDSCELSVSRRSRIK</sequence>
<dbReference type="SMART" id="SM00850">
    <property type="entry name" value="LytTR"/>
    <property type="match status" value="1"/>
</dbReference>
<proteinExistence type="predicted"/>